<reference evidence="1" key="1">
    <citation type="submission" date="2016-02" db="EMBL/GenBank/DDBJ databases">
        <title>Genome sequence of Bacillus trypoxylicola KCTC 13244(T).</title>
        <authorList>
            <person name="Jeong H."/>
            <person name="Park S.-H."/>
            <person name="Choi S.-K."/>
        </authorList>
    </citation>
    <scope>NUCLEOTIDE SEQUENCE [LARGE SCALE GENOMIC DNA]</scope>
    <source>
        <strain evidence="1">KCTC 13244</strain>
    </source>
</reference>
<dbReference type="Proteomes" id="UP000075806">
    <property type="component" value="Unassembled WGS sequence"/>
</dbReference>
<evidence type="ECO:0000313" key="2">
    <source>
        <dbReference type="Proteomes" id="UP000075806"/>
    </source>
</evidence>
<dbReference type="SUPFAM" id="SSF53474">
    <property type="entry name" value="alpha/beta-Hydrolases"/>
    <property type="match status" value="1"/>
</dbReference>
<dbReference type="PANTHER" id="PTHR48098">
    <property type="entry name" value="ENTEROCHELIN ESTERASE-RELATED"/>
    <property type="match status" value="1"/>
</dbReference>
<dbReference type="RefSeq" id="WP_061950205.1">
    <property type="nucleotide sequence ID" value="NZ_LTAO01000039.1"/>
</dbReference>
<dbReference type="Gene3D" id="3.40.50.1820">
    <property type="entry name" value="alpha/beta hydrolase"/>
    <property type="match status" value="1"/>
</dbReference>
<dbReference type="Pfam" id="PF00756">
    <property type="entry name" value="Esterase"/>
    <property type="match status" value="1"/>
</dbReference>
<organism evidence="1 2">
    <name type="scientific">Alkalihalobacillus trypoxylicola</name>
    <dbReference type="NCBI Taxonomy" id="519424"/>
    <lineage>
        <taxon>Bacteria</taxon>
        <taxon>Bacillati</taxon>
        <taxon>Bacillota</taxon>
        <taxon>Bacilli</taxon>
        <taxon>Bacillales</taxon>
        <taxon>Bacillaceae</taxon>
        <taxon>Alkalihalobacillus</taxon>
    </lineage>
</organism>
<dbReference type="OrthoDB" id="9803578at2"/>
<dbReference type="InterPro" id="IPR000801">
    <property type="entry name" value="Esterase-like"/>
</dbReference>
<dbReference type="GO" id="GO:0016747">
    <property type="term" value="F:acyltransferase activity, transferring groups other than amino-acyl groups"/>
    <property type="evidence" value="ECO:0007669"/>
    <property type="project" value="TreeGrafter"/>
</dbReference>
<dbReference type="PANTHER" id="PTHR48098:SF1">
    <property type="entry name" value="DIACYLGLYCEROL ACYLTRANSFERASE_MYCOLYLTRANSFERASE AG85A"/>
    <property type="match status" value="1"/>
</dbReference>
<gene>
    <name evidence="1" type="ORF">AZF04_13145</name>
</gene>
<accession>A0A162CQI9</accession>
<dbReference type="InterPro" id="IPR029058">
    <property type="entry name" value="AB_hydrolase_fold"/>
</dbReference>
<proteinExistence type="predicted"/>
<comment type="caution">
    <text evidence="1">The sequence shown here is derived from an EMBL/GenBank/DDBJ whole genome shotgun (WGS) entry which is preliminary data.</text>
</comment>
<evidence type="ECO:0000313" key="1">
    <source>
        <dbReference type="EMBL" id="KYG26027.1"/>
    </source>
</evidence>
<dbReference type="STRING" id="519424.AZF04_13145"/>
<keyword evidence="2" id="KW-1185">Reference proteome</keyword>
<sequence length="265" mass="30598">MALITVNFFSKAMNREVPFQAIIPLEPADGKTNTLPLKSLYLLHGYHGGYTDWLSNSRIRELAYKYNIAVFMPAGENHFYLDDEEMEVMYAQYVGKELVNYTRQLFPLSSNREDTFIGGLSMGGYGAIRNGLKYHDTFGRIIALSSALITYKIHNIDKDFDNGIAKYGYYRRVFGDLTQLLGSDKDPEAIVEHLMNNECVIPQLFIACGTEDFLLDVNHMFYEYLKNKNIDVTYHETKGDHNWDFWNEYIEKGLQWAMTPVLENS</sequence>
<dbReference type="EMBL" id="LTAO01000039">
    <property type="protein sequence ID" value="KYG26027.1"/>
    <property type="molecule type" value="Genomic_DNA"/>
</dbReference>
<dbReference type="InterPro" id="IPR050583">
    <property type="entry name" value="Mycobacterial_A85_antigen"/>
</dbReference>
<dbReference type="AlphaFoldDB" id="A0A162CQI9"/>
<name>A0A162CQI9_9BACI</name>
<protein>
    <submittedName>
        <fullName evidence="1">Acetylesterase</fullName>
    </submittedName>
</protein>